<evidence type="ECO:0000256" key="1">
    <source>
        <dbReference type="SAM" id="SignalP"/>
    </source>
</evidence>
<organism evidence="2 3">
    <name type="scientific">Microbacterium oxydans</name>
    <dbReference type="NCBI Taxonomy" id="82380"/>
    <lineage>
        <taxon>Bacteria</taxon>
        <taxon>Bacillati</taxon>
        <taxon>Actinomycetota</taxon>
        <taxon>Actinomycetes</taxon>
        <taxon>Micrococcales</taxon>
        <taxon>Microbacteriaceae</taxon>
        <taxon>Microbacterium</taxon>
    </lineage>
</organism>
<comment type="caution">
    <text evidence="2">The sequence shown here is derived from an EMBL/GenBank/DDBJ whole genome shotgun (WGS) entry which is preliminary data.</text>
</comment>
<evidence type="ECO:0000313" key="2">
    <source>
        <dbReference type="EMBL" id="KJL24015.1"/>
    </source>
</evidence>
<dbReference type="PATRIC" id="fig|82380.10.peg.1183"/>
<accession>A0A0F0KV74</accession>
<feature type="signal peptide" evidence="1">
    <location>
        <begin position="1"/>
        <end position="34"/>
    </location>
</feature>
<proteinExistence type="predicted"/>
<gene>
    <name evidence="2" type="ORF">RN51_01179</name>
</gene>
<sequence length="222" mass="23447">MRKLLAHHKTATLAAAGVLTLSVALGGGIAAASANESQNVQVPSQDAQPEAYEGGLPALYDSALQATDADSPAYEMLETAAEVGSLSTSDYERAHVIYESCIRDAGFTPSFRKTVTGLYVELPYTDVKDADALDAAVVDCSTKSATVEALYKIQVSNPEVVLDQRVVAVDCVVAAGAVKSGYSAEQFDADMKRDTRPFDVSDIVVNDCLYGAGYAVFDMTID</sequence>
<keyword evidence="1" id="KW-0732">Signal</keyword>
<name>A0A0F0KV74_9MICO</name>
<evidence type="ECO:0000313" key="3">
    <source>
        <dbReference type="Proteomes" id="UP000033725"/>
    </source>
</evidence>
<reference evidence="2 3" key="1">
    <citation type="submission" date="2015-02" db="EMBL/GenBank/DDBJ databases">
        <title>Draft genome sequences of ten Microbacterium spp. with emphasis on heavy metal contaminated environments.</title>
        <authorList>
            <person name="Corretto E."/>
        </authorList>
    </citation>
    <scope>NUCLEOTIDE SEQUENCE [LARGE SCALE GENOMIC DNA]</scope>
    <source>
        <strain evidence="2 3">BEL163</strain>
    </source>
</reference>
<protein>
    <submittedName>
        <fullName evidence="2">Uncharacterized protein</fullName>
    </submittedName>
</protein>
<dbReference type="Proteomes" id="UP000033725">
    <property type="component" value="Unassembled WGS sequence"/>
</dbReference>
<dbReference type="EMBL" id="JYIV01000021">
    <property type="protein sequence ID" value="KJL24015.1"/>
    <property type="molecule type" value="Genomic_DNA"/>
</dbReference>
<feature type="chain" id="PRO_5039493074" evidence="1">
    <location>
        <begin position="35"/>
        <end position="222"/>
    </location>
</feature>
<dbReference type="RefSeq" id="WP_045263111.1">
    <property type="nucleotide sequence ID" value="NZ_JYIV01000021.1"/>
</dbReference>
<dbReference type="OrthoDB" id="5073676at2"/>
<dbReference type="AlphaFoldDB" id="A0A0F0KV74"/>